<dbReference type="EMBL" id="RHFK02000008">
    <property type="protein sequence ID" value="TWW71586.1"/>
    <property type="molecule type" value="Genomic_DNA"/>
</dbReference>
<organism evidence="1 2">
    <name type="scientific">Takifugu flavidus</name>
    <name type="common">sansaifugu</name>
    <dbReference type="NCBI Taxonomy" id="433684"/>
    <lineage>
        <taxon>Eukaryota</taxon>
        <taxon>Metazoa</taxon>
        <taxon>Chordata</taxon>
        <taxon>Craniata</taxon>
        <taxon>Vertebrata</taxon>
        <taxon>Euteleostomi</taxon>
        <taxon>Actinopterygii</taxon>
        <taxon>Neopterygii</taxon>
        <taxon>Teleostei</taxon>
        <taxon>Neoteleostei</taxon>
        <taxon>Acanthomorphata</taxon>
        <taxon>Eupercaria</taxon>
        <taxon>Tetraodontiformes</taxon>
        <taxon>Tetradontoidea</taxon>
        <taxon>Tetraodontidae</taxon>
        <taxon>Takifugu</taxon>
    </lineage>
</organism>
<dbReference type="Proteomes" id="UP000324091">
    <property type="component" value="Chromosome 16"/>
</dbReference>
<sequence>MRTLHRSVVVERELSQKNKITGTSGRNELPRRVAGLSLRDRVRSSAMREELGVEPLLLCVERRQMRWLGHLVRMPPGRLPGEVFRACPSSRRPPERPRTRWRDYVSRLVCSGNDWGSLRMSWKK</sequence>
<evidence type="ECO:0000313" key="1">
    <source>
        <dbReference type="EMBL" id="TWW71586.1"/>
    </source>
</evidence>
<evidence type="ECO:0000313" key="2">
    <source>
        <dbReference type="Proteomes" id="UP000324091"/>
    </source>
</evidence>
<proteinExistence type="predicted"/>
<reference evidence="1 2" key="1">
    <citation type="submission" date="2019-04" db="EMBL/GenBank/DDBJ databases">
        <title>Chromosome genome assembly for Takifugu flavidus.</title>
        <authorList>
            <person name="Xiao S."/>
        </authorList>
    </citation>
    <scope>NUCLEOTIDE SEQUENCE [LARGE SCALE GENOMIC DNA]</scope>
    <source>
        <strain evidence="1">HTHZ2018</strain>
        <tissue evidence="1">Muscle</tissue>
    </source>
</reference>
<protein>
    <submittedName>
        <fullName evidence="1">Uncharacterized protein</fullName>
    </submittedName>
</protein>
<comment type="caution">
    <text evidence="1">The sequence shown here is derived from an EMBL/GenBank/DDBJ whole genome shotgun (WGS) entry which is preliminary data.</text>
</comment>
<dbReference type="AlphaFoldDB" id="A0A5C6NX74"/>
<keyword evidence="2" id="KW-1185">Reference proteome</keyword>
<gene>
    <name evidence="1" type="ORF">D4764_16G0000830</name>
</gene>
<accession>A0A5C6NX74</accession>
<name>A0A5C6NX74_9TELE</name>